<dbReference type="SUPFAM" id="SSF53335">
    <property type="entry name" value="S-adenosyl-L-methionine-dependent methyltransferases"/>
    <property type="match status" value="1"/>
</dbReference>
<dbReference type="AlphaFoldDB" id="A0A803TVU2"/>
<organism evidence="5 6">
    <name type="scientific">Anolis carolinensis</name>
    <name type="common">Green anole</name>
    <name type="synonym">American chameleon</name>
    <dbReference type="NCBI Taxonomy" id="28377"/>
    <lineage>
        <taxon>Eukaryota</taxon>
        <taxon>Metazoa</taxon>
        <taxon>Chordata</taxon>
        <taxon>Craniata</taxon>
        <taxon>Vertebrata</taxon>
        <taxon>Euteleostomi</taxon>
        <taxon>Lepidosauria</taxon>
        <taxon>Squamata</taxon>
        <taxon>Bifurcata</taxon>
        <taxon>Unidentata</taxon>
        <taxon>Episquamata</taxon>
        <taxon>Toxicofera</taxon>
        <taxon>Iguania</taxon>
        <taxon>Dactyloidae</taxon>
        <taxon>Anolis</taxon>
    </lineage>
</organism>
<reference evidence="5" key="2">
    <citation type="submission" date="2025-08" db="UniProtKB">
        <authorList>
            <consortium name="Ensembl"/>
        </authorList>
    </citation>
    <scope>IDENTIFICATION</scope>
</reference>
<accession>A0A803TVU2</accession>
<reference evidence="5" key="3">
    <citation type="submission" date="2025-09" db="UniProtKB">
        <authorList>
            <consortium name="Ensembl"/>
        </authorList>
    </citation>
    <scope>IDENTIFICATION</scope>
</reference>
<protein>
    <recommendedName>
        <fullName evidence="4">Methyltransferase type 11 domain-containing protein</fullName>
    </recommendedName>
</protein>
<dbReference type="PANTHER" id="PTHR44942:SF4">
    <property type="entry name" value="METHYLTRANSFERASE TYPE 11 DOMAIN-CONTAINING PROTEIN"/>
    <property type="match status" value="1"/>
</dbReference>
<dbReference type="Gene3D" id="3.40.50.150">
    <property type="entry name" value="Vaccinia Virus protein VP39"/>
    <property type="match status" value="1"/>
</dbReference>
<keyword evidence="3" id="KW-0808">Transferase</keyword>
<dbReference type="OrthoDB" id="506498at2759"/>
<dbReference type="GO" id="GO:0008757">
    <property type="term" value="F:S-adenosylmethionine-dependent methyltransferase activity"/>
    <property type="evidence" value="ECO:0007669"/>
    <property type="project" value="InterPro"/>
</dbReference>
<dbReference type="Pfam" id="PF08241">
    <property type="entry name" value="Methyltransf_11"/>
    <property type="match status" value="1"/>
</dbReference>
<dbReference type="InParanoid" id="A0A803TVU2"/>
<evidence type="ECO:0000259" key="4">
    <source>
        <dbReference type="Pfam" id="PF08241"/>
    </source>
</evidence>
<feature type="domain" description="Methyltransferase type 11" evidence="4">
    <location>
        <begin position="19"/>
        <end position="110"/>
    </location>
</feature>
<evidence type="ECO:0000256" key="2">
    <source>
        <dbReference type="ARBA" id="ARBA00022603"/>
    </source>
</evidence>
<dbReference type="InterPro" id="IPR029063">
    <property type="entry name" value="SAM-dependent_MTases_sf"/>
</dbReference>
<evidence type="ECO:0000256" key="3">
    <source>
        <dbReference type="ARBA" id="ARBA00022679"/>
    </source>
</evidence>
<dbReference type="GeneTree" id="ENSGT00940000163794"/>
<comment type="similarity">
    <text evidence="1">Belongs to the methyltransferase superfamily.</text>
</comment>
<dbReference type="KEGG" id="acs:103282656"/>
<evidence type="ECO:0000256" key="1">
    <source>
        <dbReference type="ARBA" id="ARBA00008361"/>
    </source>
</evidence>
<dbReference type="InterPro" id="IPR051052">
    <property type="entry name" value="Diverse_substrate_MTase"/>
</dbReference>
<dbReference type="GO" id="GO:0032259">
    <property type="term" value="P:methylation"/>
    <property type="evidence" value="ECO:0007669"/>
    <property type="project" value="UniProtKB-KW"/>
</dbReference>
<dbReference type="PANTHER" id="PTHR44942">
    <property type="entry name" value="METHYLTRANSF_11 DOMAIN-CONTAINING PROTEIN"/>
    <property type="match status" value="1"/>
</dbReference>
<keyword evidence="2" id="KW-0489">Methyltransferase</keyword>
<sequence length="252" mass="28115">MSCNSHSLRVQAGAFGLALDVGCGSGQGTLLLASRFQKVVGTDVSPAQVEEAQQAPHPDNVSFLACPAEELPVADGSVDVLTSFTAAHWFDIPRFMREAERVLAPSGCLVLTTNTLDMRLHFRDRDQELTRIFQEFRDLLTPYMSDKVRLVVGDYEEIFEAVPFPSKERITDIVDKVPMSVAELVGYVQSFSMFQAFLKDRPEEAQAQVQRLQERVLEAMGEASPEARLEFWNRQVCILASRGPVPDHDPRS</sequence>
<dbReference type="InterPro" id="IPR013216">
    <property type="entry name" value="Methyltransf_11"/>
</dbReference>
<name>A0A803TVU2_ANOCA</name>
<keyword evidence="6" id="KW-1185">Reference proteome</keyword>
<evidence type="ECO:0000313" key="6">
    <source>
        <dbReference type="Proteomes" id="UP000001646"/>
    </source>
</evidence>
<evidence type="ECO:0000313" key="5">
    <source>
        <dbReference type="Ensembl" id="ENSACAP00000039332.1"/>
    </source>
</evidence>
<dbReference type="CDD" id="cd02440">
    <property type="entry name" value="AdoMet_MTases"/>
    <property type="match status" value="1"/>
</dbReference>
<dbReference type="Ensembl" id="ENSACAT00000056690.1">
    <property type="protein sequence ID" value="ENSACAP00000039332.1"/>
    <property type="gene ID" value="ENSACAG00000040567.1"/>
</dbReference>
<dbReference type="Proteomes" id="UP000001646">
    <property type="component" value="Unplaced"/>
</dbReference>
<proteinExistence type="inferred from homology"/>
<reference evidence="5" key="1">
    <citation type="submission" date="2009-12" db="EMBL/GenBank/DDBJ databases">
        <title>The Genome Sequence of Anolis carolinensis (Green Anole Lizard).</title>
        <authorList>
            <consortium name="The Genome Sequencing Platform"/>
            <person name="Di Palma F."/>
            <person name="Alfoldi J."/>
            <person name="Heiman D."/>
            <person name="Young S."/>
            <person name="Grabherr M."/>
            <person name="Johnson J."/>
            <person name="Lander E.S."/>
            <person name="Lindblad-Toh K."/>
        </authorList>
    </citation>
    <scope>NUCLEOTIDE SEQUENCE [LARGE SCALE GENOMIC DNA]</scope>
    <source>
        <strain evidence="5">JBL SC #1</strain>
    </source>
</reference>